<evidence type="ECO:0000256" key="1">
    <source>
        <dbReference type="ARBA" id="ARBA00000085"/>
    </source>
</evidence>
<dbReference type="PANTHER" id="PTHR24421">
    <property type="entry name" value="NITRATE/NITRITE SENSOR PROTEIN NARX-RELATED"/>
    <property type="match status" value="1"/>
</dbReference>
<dbReference type="CDD" id="cd16917">
    <property type="entry name" value="HATPase_UhpB-NarQ-NarX-like"/>
    <property type="match status" value="1"/>
</dbReference>
<keyword evidence="4 8" id="KW-0418">Kinase</keyword>
<evidence type="ECO:0000313" key="8">
    <source>
        <dbReference type="EMBL" id="MDQ0323571.1"/>
    </source>
</evidence>
<protein>
    <recommendedName>
        <fullName evidence="2">histidine kinase</fullName>
        <ecNumber evidence="2">2.7.13.3</ecNumber>
    </recommendedName>
</protein>
<keyword evidence="6" id="KW-1133">Transmembrane helix</keyword>
<comment type="catalytic activity">
    <reaction evidence="1">
        <text>ATP + protein L-histidine = ADP + protein N-phospho-L-histidine.</text>
        <dbReference type="EC" id="2.7.13.3"/>
    </reaction>
</comment>
<evidence type="ECO:0000256" key="4">
    <source>
        <dbReference type="ARBA" id="ARBA00022777"/>
    </source>
</evidence>
<dbReference type="EC" id="2.7.13.3" evidence="2"/>
<keyword evidence="5" id="KW-0902">Two-component regulatory system</keyword>
<dbReference type="InterPro" id="IPR036890">
    <property type="entry name" value="HATPase_C_sf"/>
</dbReference>
<dbReference type="InterPro" id="IPR003594">
    <property type="entry name" value="HATPase_dom"/>
</dbReference>
<gene>
    <name evidence="8" type="ORF">QO002_005777</name>
</gene>
<sequence>MHAVFKGNHWKALSLAQQFLLVGGLVSLVATIIVGAFLTSLIEDAVTRNSGAATALYVDSVIAPLLPDMQNSTALSDSVKQALDETLGQGALGKRLMSFKLWRADGTILYSNNRQQIGQKLPISDGLQTALTGKMVAEYDDVDDVGSESERESGIPLLEVYNPVLQPWSGDVVAVLEFYEIATDFQHSLNHARLQSWIAVVAFTMTFFAILSALVFKGSRMIDSQREALKKRIQDLSNLLTQNGELSSKLQRASQRTTALNERYLRRLGAELHDGPAQLVALAALKVDSDVISNPRTSRKVRDGELTSIRSSLDDAMQEIRAICSGLVLPQIEGADLGEIIERALKAHLQRTGTTVRLSLSPTSPPLSLSAKICVFRFVQEALNNGFRHGGGVGQYVVQTFDGQNVSITVGDSGPGFDPADIKPSSLGLSGLHERVESLGGHFDLKTSNQGTVLRMSLNLNEMEPA</sequence>
<evidence type="ECO:0000313" key="9">
    <source>
        <dbReference type="Proteomes" id="UP001230207"/>
    </source>
</evidence>
<proteinExistence type="predicted"/>
<keyword evidence="9" id="KW-1185">Reference proteome</keyword>
<dbReference type="Pfam" id="PF02518">
    <property type="entry name" value="HATPase_c"/>
    <property type="match status" value="1"/>
</dbReference>
<evidence type="ECO:0000256" key="3">
    <source>
        <dbReference type="ARBA" id="ARBA00022679"/>
    </source>
</evidence>
<name>A0ABU0C113_9HYPH</name>
<evidence type="ECO:0000256" key="5">
    <source>
        <dbReference type="ARBA" id="ARBA00023012"/>
    </source>
</evidence>
<comment type="caution">
    <text evidence="8">The sequence shown here is derived from an EMBL/GenBank/DDBJ whole genome shotgun (WGS) entry which is preliminary data.</text>
</comment>
<dbReference type="PANTHER" id="PTHR24421:SF10">
    <property type="entry name" value="NITRATE_NITRITE SENSOR PROTEIN NARQ"/>
    <property type="match status" value="1"/>
</dbReference>
<feature type="transmembrane region" description="Helical" evidence="6">
    <location>
        <begin position="20"/>
        <end position="42"/>
    </location>
</feature>
<evidence type="ECO:0000256" key="2">
    <source>
        <dbReference type="ARBA" id="ARBA00012438"/>
    </source>
</evidence>
<organism evidence="8 9">
    <name type="scientific">Pararhizobium capsulatum DSM 1112</name>
    <dbReference type="NCBI Taxonomy" id="1121113"/>
    <lineage>
        <taxon>Bacteria</taxon>
        <taxon>Pseudomonadati</taxon>
        <taxon>Pseudomonadota</taxon>
        <taxon>Alphaproteobacteria</taxon>
        <taxon>Hyphomicrobiales</taxon>
        <taxon>Rhizobiaceae</taxon>
        <taxon>Rhizobium/Agrobacterium group</taxon>
        <taxon>Pararhizobium</taxon>
    </lineage>
</organism>
<evidence type="ECO:0000259" key="7">
    <source>
        <dbReference type="Pfam" id="PF02518"/>
    </source>
</evidence>
<dbReference type="GO" id="GO:0016301">
    <property type="term" value="F:kinase activity"/>
    <property type="evidence" value="ECO:0007669"/>
    <property type="project" value="UniProtKB-KW"/>
</dbReference>
<keyword evidence="6" id="KW-0472">Membrane</keyword>
<dbReference type="RefSeq" id="WP_307236170.1">
    <property type="nucleotide sequence ID" value="NZ_JAUSVF010000003.1"/>
</dbReference>
<dbReference type="Gene3D" id="3.30.565.10">
    <property type="entry name" value="Histidine kinase-like ATPase, C-terminal domain"/>
    <property type="match status" value="1"/>
</dbReference>
<evidence type="ECO:0000256" key="6">
    <source>
        <dbReference type="SAM" id="Phobius"/>
    </source>
</evidence>
<feature type="transmembrane region" description="Helical" evidence="6">
    <location>
        <begin position="197"/>
        <end position="216"/>
    </location>
</feature>
<keyword evidence="6" id="KW-0812">Transmembrane</keyword>
<feature type="domain" description="Histidine kinase/HSP90-like ATPase" evidence="7">
    <location>
        <begin position="376"/>
        <end position="460"/>
    </location>
</feature>
<dbReference type="EMBL" id="JAUSVF010000003">
    <property type="protein sequence ID" value="MDQ0323571.1"/>
    <property type="molecule type" value="Genomic_DNA"/>
</dbReference>
<reference evidence="8 9" key="1">
    <citation type="submission" date="2023-07" db="EMBL/GenBank/DDBJ databases">
        <title>Genomic Encyclopedia of Type Strains, Phase IV (KMG-IV): sequencing the most valuable type-strain genomes for metagenomic binning, comparative biology and taxonomic classification.</title>
        <authorList>
            <person name="Goeker M."/>
        </authorList>
    </citation>
    <scope>NUCLEOTIDE SEQUENCE [LARGE SCALE GENOMIC DNA]</scope>
    <source>
        <strain evidence="8 9">DSM 1112</strain>
    </source>
</reference>
<accession>A0ABU0C113</accession>
<dbReference type="InterPro" id="IPR050482">
    <property type="entry name" value="Sensor_HK_TwoCompSys"/>
</dbReference>
<dbReference type="SUPFAM" id="SSF55874">
    <property type="entry name" value="ATPase domain of HSP90 chaperone/DNA topoisomerase II/histidine kinase"/>
    <property type="match status" value="1"/>
</dbReference>
<keyword evidence="3" id="KW-0808">Transferase</keyword>
<dbReference type="Proteomes" id="UP001230207">
    <property type="component" value="Unassembled WGS sequence"/>
</dbReference>